<organism evidence="3 4">
    <name type="scientific">Ralstonia pickettii</name>
    <name type="common">Burkholderia pickettii</name>
    <dbReference type="NCBI Taxonomy" id="329"/>
    <lineage>
        <taxon>Bacteria</taxon>
        <taxon>Pseudomonadati</taxon>
        <taxon>Pseudomonadota</taxon>
        <taxon>Betaproteobacteria</taxon>
        <taxon>Burkholderiales</taxon>
        <taxon>Burkholderiaceae</taxon>
        <taxon>Ralstonia</taxon>
    </lineage>
</organism>
<reference evidence="3 4" key="1">
    <citation type="submission" date="2019-11" db="EMBL/GenBank/DDBJ databases">
        <title>Phenotypic characterization of an OXA-22 and OXA-60 co-producing Ralstonia pickettii clinical strain.</title>
        <authorList>
            <person name="He F."/>
        </authorList>
    </citation>
    <scope>NUCLEOTIDE SEQUENCE [LARGE SCALE GENOMIC DNA]</scope>
    <source>
        <strain evidence="3 4">PSLESD1</strain>
    </source>
</reference>
<protein>
    <submittedName>
        <fullName evidence="3">Signal peptide protein</fullName>
    </submittedName>
</protein>
<keyword evidence="2" id="KW-0732">Signal</keyword>
<feature type="region of interest" description="Disordered" evidence="1">
    <location>
        <begin position="59"/>
        <end position="91"/>
    </location>
</feature>
<sequence>MKLSALMFSMGALVMGSAFAQGTAAPATAAAAAPAAVHAVCKDGTPYSGATLKGACRGHGGVDKKASAGGAPAAAPAAPAATPAAPAPAKPAAAAPAAPAAAPAPAPAPAAKPAAATPAKPAAAAAGAVAPGGGPDKVWANASTKVYHCPGDRYYGKTKQGEYMTEADAKAAGMRPSRNKACTK</sequence>
<gene>
    <name evidence="3" type="ORF">GJQ57_02710</name>
</gene>
<comment type="caution">
    <text evidence="3">The sequence shown here is derived from an EMBL/GenBank/DDBJ whole genome shotgun (WGS) entry which is preliminary data.</text>
</comment>
<evidence type="ECO:0000313" key="3">
    <source>
        <dbReference type="EMBL" id="MRS97560.1"/>
    </source>
</evidence>
<proteinExistence type="predicted"/>
<dbReference type="EMBL" id="WJYN01000001">
    <property type="protein sequence ID" value="MRS97560.1"/>
    <property type="molecule type" value="Genomic_DNA"/>
</dbReference>
<dbReference type="RefSeq" id="WP_154205638.1">
    <property type="nucleotide sequence ID" value="NZ_WJYN01000001.1"/>
</dbReference>
<evidence type="ECO:0000256" key="1">
    <source>
        <dbReference type="SAM" id="MobiDB-lite"/>
    </source>
</evidence>
<feature type="signal peptide" evidence="2">
    <location>
        <begin position="1"/>
        <end position="20"/>
    </location>
</feature>
<evidence type="ECO:0000313" key="4">
    <source>
        <dbReference type="Proteomes" id="UP000441032"/>
    </source>
</evidence>
<name>A0A7X2HJ93_RALPI</name>
<dbReference type="AlphaFoldDB" id="A0A7X2HJ93"/>
<accession>A0A7X2HJ93</accession>
<dbReference type="Proteomes" id="UP000441032">
    <property type="component" value="Unassembled WGS sequence"/>
</dbReference>
<feature type="compositionally biased region" description="Low complexity" evidence="1">
    <location>
        <begin position="68"/>
        <end position="84"/>
    </location>
</feature>
<feature type="chain" id="PRO_5031500119" evidence="2">
    <location>
        <begin position="21"/>
        <end position="184"/>
    </location>
</feature>
<evidence type="ECO:0000256" key="2">
    <source>
        <dbReference type="SAM" id="SignalP"/>
    </source>
</evidence>